<reference evidence="2" key="3">
    <citation type="submission" date="2016-07" db="EMBL/GenBank/DDBJ databases">
        <title>Evolution of pathogenesis and genome organization in the Tremellales.</title>
        <authorList>
            <person name="Cuomo C."/>
            <person name="Litvintseva A."/>
            <person name="Heitman J."/>
            <person name="Chen Y."/>
            <person name="Sun S."/>
            <person name="Springer D."/>
            <person name="Dromer F."/>
            <person name="Young S."/>
            <person name="Zeng Q."/>
            <person name="Chapman S."/>
            <person name="Gujja S."/>
            <person name="Saif S."/>
            <person name="Birren B."/>
        </authorList>
    </citation>
    <scope>NUCLEOTIDE SEQUENCE</scope>
    <source>
        <strain evidence="2">CBS 10737</strain>
    </source>
</reference>
<dbReference type="KEGG" id="kpin:30171296"/>
<evidence type="ECO:0000313" key="2">
    <source>
        <dbReference type="EMBL" id="OCF50869.1"/>
    </source>
</evidence>
<evidence type="ECO:0000256" key="1">
    <source>
        <dbReference type="SAM" id="MobiDB-lite"/>
    </source>
</evidence>
<reference evidence="3" key="2">
    <citation type="submission" date="2013-07" db="EMBL/GenBank/DDBJ databases">
        <authorList>
            <consortium name="The Broad Institute Genome Sequencing Platform"/>
            <person name="Cuomo C."/>
            <person name="Litvintseva A."/>
            <person name="Chen Y."/>
            <person name="Heitman J."/>
            <person name="Sun S."/>
            <person name="Springer D."/>
            <person name="Dromer F."/>
            <person name="Young S.K."/>
            <person name="Zeng Q."/>
            <person name="Gargeya S."/>
            <person name="Fitzgerald M."/>
            <person name="Abouelleil A."/>
            <person name="Alvarado L."/>
            <person name="Berlin A.M."/>
            <person name="Chapman S.B."/>
            <person name="Dewar J."/>
            <person name="Goldberg J."/>
            <person name="Griggs A."/>
            <person name="Gujja S."/>
            <person name="Hansen M."/>
            <person name="Howarth C."/>
            <person name="Imamovic A."/>
            <person name="Larimer J."/>
            <person name="McCowan C."/>
            <person name="Murphy C."/>
            <person name="Pearson M."/>
            <person name="Priest M."/>
            <person name="Roberts A."/>
            <person name="Saif S."/>
            <person name="Shea T."/>
            <person name="Sykes S."/>
            <person name="Wortman J."/>
            <person name="Nusbaum C."/>
            <person name="Birren B."/>
        </authorList>
    </citation>
    <scope>NUCLEOTIDE SEQUENCE</scope>
    <source>
        <strain evidence="3">CBS 10737</strain>
    </source>
</reference>
<organism evidence="2">
    <name type="scientific">Kwoniella pini CBS 10737</name>
    <dbReference type="NCBI Taxonomy" id="1296096"/>
    <lineage>
        <taxon>Eukaryota</taxon>
        <taxon>Fungi</taxon>
        <taxon>Dikarya</taxon>
        <taxon>Basidiomycota</taxon>
        <taxon>Agaricomycotina</taxon>
        <taxon>Tremellomycetes</taxon>
        <taxon>Tremellales</taxon>
        <taxon>Cryptococcaceae</taxon>
        <taxon>Kwoniella</taxon>
    </lineage>
</organism>
<reference evidence="3" key="4">
    <citation type="submission" date="2024-02" db="EMBL/GenBank/DDBJ databases">
        <title>Comparative genomics of Cryptococcus and Kwoniella reveals pathogenesis evolution and contrasting modes of karyotype evolution via chromosome fusion or intercentromeric recombination.</title>
        <authorList>
            <person name="Coelho M.A."/>
            <person name="David-Palma M."/>
            <person name="Shea T."/>
            <person name="Bowers K."/>
            <person name="McGinley-Smith S."/>
            <person name="Mohammad A.W."/>
            <person name="Gnirke A."/>
            <person name="Yurkov A.M."/>
            <person name="Nowrousian M."/>
            <person name="Sun S."/>
            <person name="Cuomo C.A."/>
            <person name="Heitman J."/>
        </authorList>
    </citation>
    <scope>NUCLEOTIDE SEQUENCE</scope>
    <source>
        <strain evidence="3">CBS 10737</strain>
    </source>
</reference>
<dbReference type="EMBL" id="CP144521">
    <property type="protein sequence ID" value="WWC68645.1"/>
    <property type="molecule type" value="Genomic_DNA"/>
</dbReference>
<dbReference type="GeneID" id="30171296"/>
<dbReference type="AlphaFoldDB" id="A0A1B9I5R9"/>
<feature type="compositionally biased region" description="Basic and acidic residues" evidence="1">
    <location>
        <begin position="79"/>
        <end position="120"/>
    </location>
</feature>
<gene>
    <name evidence="2" type="ORF">I206_02927</name>
    <name evidence="3" type="ORF">I206_102576</name>
</gene>
<dbReference type="RefSeq" id="XP_019012088.1">
    <property type="nucleotide sequence ID" value="XM_019154685.1"/>
</dbReference>
<feature type="region of interest" description="Disordered" evidence="1">
    <location>
        <begin position="1"/>
        <end position="124"/>
    </location>
</feature>
<dbReference type="EMBL" id="KI894009">
    <property type="protein sequence ID" value="OCF50869.1"/>
    <property type="molecule type" value="Genomic_DNA"/>
</dbReference>
<evidence type="ECO:0008006" key="5">
    <source>
        <dbReference type="Google" id="ProtNLM"/>
    </source>
</evidence>
<reference evidence="2" key="1">
    <citation type="submission" date="2013-07" db="EMBL/GenBank/DDBJ databases">
        <title>The Genome Sequence of Cryptococcus pinus CBS10737.</title>
        <authorList>
            <consortium name="The Broad Institute Genome Sequencing Platform"/>
            <person name="Cuomo C."/>
            <person name="Litvintseva A."/>
            <person name="Chen Y."/>
            <person name="Heitman J."/>
            <person name="Sun S."/>
            <person name="Springer D."/>
            <person name="Dromer F."/>
            <person name="Young S.K."/>
            <person name="Zeng Q."/>
            <person name="Gargeya S."/>
            <person name="Fitzgerald M."/>
            <person name="Abouelleil A."/>
            <person name="Alvarado L."/>
            <person name="Berlin A.M."/>
            <person name="Chapman S.B."/>
            <person name="Dewar J."/>
            <person name="Goldberg J."/>
            <person name="Griggs A."/>
            <person name="Gujja S."/>
            <person name="Hansen M."/>
            <person name="Howarth C."/>
            <person name="Imamovic A."/>
            <person name="Larimer J."/>
            <person name="McCowan C."/>
            <person name="Murphy C."/>
            <person name="Pearson M."/>
            <person name="Priest M."/>
            <person name="Roberts A."/>
            <person name="Saif S."/>
            <person name="Shea T."/>
            <person name="Sykes S."/>
            <person name="Wortman J."/>
            <person name="Nusbaum C."/>
            <person name="Birren B."/>
        </authorList>
    </citation>
    <scope>NUCLEOTIDE SEQUENCE [LARGE SCALE GENOMIC DNA]</scope>
    <source>
        <strain evidence="2">CBS 10737</strain>
    </source>
</reference>
<name>A0A1B9I5R9_9TREE</name>
<protein>
    <recommendedName>
        <fullName evidence="5">HhH-GPD domain-containing protein</fullName>
    </recommendedName>
</protein>
<feature type="compositionally biased region" description="Polar residues" evidence="1">
    <location>
        <begin position="23"/>
        <end position="33"/>
    </location>
</feature>
<feature type="compositionally biased region" description="Acidic residues" evidence="1">
    <location>
        <begin position="36"/>
        <end position="52"/>
    </location>
</feature>
<accession>A0A1B9I5R9</accession>
<sequence>MTSRAATKRANGMKRKYEEASNDVISSPSGNGTDSELSELDDDYLSAADEDDKPPKKNKKANANGKSSPGRLKSKAKTTKSENNLKAESIKSKAKAKNDESTKSPEKKSRKSKTDEEVKPRIKSSNPEKLLEYLLSDEALDYSNPLPEKGFGEKDWFKNSSPNNSFEKLENPIPRPKLSKKAEKSIGVGEKIKLPEGYLRYPHSNMTPFQILLSSLLLSKPLSHKMGLRTISTLLNPPFNFGKFEIFEKSDEDKFRESLLSARTQHREKTVNQLIDFAQGVKGLNGEGEENDLNGIKRAIENLNNVEKAQIRVGEMLKSLKGIGPVGVGIFLRRIQGQWEEVFPYVDQRCLDAAKSIGLIKETGNANNMAELCNNDSTLLVKLLDTLIGLDLEKKLDEVVQRFE</sequence>
<dbReference type="OrthoDB" id="4676at2759"/>
<keyword evidence="4" id="KW-1185">Reference proteome</keyword>
<proteinExistence type="predicted"/>
<evidence type="ECO:0000313" key="3">
    <source>
        <dbReference type="EMBL" id="WWC68645.1"/>
    </source>
</evidence>
<dbReference type="Proteomes" id="UP000094020">
    <property type="component" value="Chromosome 3"/>
</dbReference>
<evidence type="ECO:0000313" key="4">
    <source>
        <dbReference type="Proteomes" id="UP000094020"/>
    </source>
</evidence>